<accession>A0A2P4XV89</accession>
<organism evidence="3 4">
    <name type="scientific">Phytophthora palmivora</name>
    <dbReference type="NCBI Taxonomy" id="4796"/>
    <lineage>
        <taxon>Eukaryota</taxon>
        <taxon>Sar</taxon>
        <taxon>Stramenopiles</taxon>
        <taxon>Oomycota</taxon>
        <taxon>Peronosporomycetes</taxon>
        <taxon>Peronosporales</taxon>
        <taxon>Peronosporaceae</taxon>
        <taxon>Phytophthora</taxon>
    </lineage>
</organism>
<comment type="caution">
    <text evidence="3">The sequence shown here is derived from an EMBL/GenBank/DDBJ whole genome shotgun (WGS) entry which is preliminary data.</text>
</comment>
<keyword evidence="3" id="KW-0347">Helicase</keyword>
<proteinExistence type="predicted"/>
<protein>
    <submittedName>
        <fullName evidence="3">Helitron helicase-like protein</fullName>
    </submittedName>
</protein>
<dbReference type="Pfam" id="PF14214">
    <property type="entry name" value="Helitron_like_N"/>
    <property type="match status" value="1"/>
</dbReference>
<dbReference type="GO" id="GO:0004386">
    <property type="term" value="F:helicase activity"/>
    <property type="evidence" value="ECO:0007669"/>
    <property type="project" value="UniProtKB-KW"/>
</dbReference>
<sequence>MTGNPNWPEIKENLRPGERASDRPATVARVFMQKLKTLNKDLDEGLLGIVAARVHVVEYQKRGLPHAHILLNMRPEDKPVTAEDVD</sequence>
<reference evidence="3 4" key="1">
    <citation type="journal article" date="2017" name="Genome Biol. Evol.">
        <title>Phytophthora megakarya and P. palmivora, closely related causal agents of cacao black pod rot, underwent increases in genome sizes and gene numbers by different mechanisms.</title>
        <authorList>
            <person name="Ali S.S."/>
            <person name="Shao J."/>
            <person name="Lary D.J."/>
            <person name="Kronmiller B."/>
            <person name="Shen D."/>
            <person name="Strem M.D."/>
            <person name="Amoako-Attah I."/>
            <person name="Akrofi A.Y."/>
            <person name="Begoude B.A."/>
            <person name="Ten Hoopen G.M."/>
            <person name="Coulibaly K."/>
            <person name="Kebe B.I."/>
            <person name="Melnick R.L."/>
            <person name="Guiltinan M.J."/>
            <person name="Tyler B.M."/>
            <person name="Meinhardt L.W."/>
            <person name="Bailey B.A."/>
        </authorList>
    </citation>
    <scope>NUCLEOTIDE SEQUENCE [LARGE SCALE GENOMIC DNA]</scope>
    <source>
        <strain evidence="4">sbr112.9</strain>
    </source>
</reference>
<dbReference type="EMBL" id="NCKW01007862">
    <property type="protein sequence ID" value="POM69471.1"/>
    <property type="molecule type" value="Genomic_DNA"/>
</dbReference>
<evidence type="ECO:0000259" key="2">
    <source>
        <dbReference type="Pfam" id="PF14214"/>
    </source>
</evidence>
<feature type="region of interest" description="Disordered" evidence="1">
    <location>
        <begin position="1"/>
        <end position="23"/>
    </location>
</feature>
<feature type="non-terminal residue" evidence="3">
    <location>
        <position position="86"/>
    </location>
</feature>
<dbReference type="OrthoDB" id="120387at2759"/>
<keyword evidence="3" id="KW-0547">Nucleotide-binding</keyword>
<dbReference type="Proteomes" id="UP000237271">
    <property type="component" value="Unassembled WGS sequence"/>
</dbReference>
<keyword evidence="3" id="KW-0067">ATP-binding</keyword>
<dbReference type="AlphaFoldDB" id="A0A2P4XV89"/>
<gene>
    <name evidence="3" type="ORF">PHPALM_14244</name>
</gene>
<evidence type="ECO:0000256" key="1">
    <source>
        <dbReference type="SAM" id="MobiDB-lite"/>
    </source>
</evidence>
<evidence type="ECO:0000313" key="3">
    <source>
        <dbReference type="EMBL" id="POM69471.1"/>
    </source>
</evidence>
<feature type="compositionally biased region" description="Basic and acidic residues" evidence="1">
    <location>
        <begin position="9"/>
        <end position="22"/>
    </location>
</feature>
<dbReference type="InterPro" id="IPR025476">
    <property type="entry name" value="Helitron_helicase-like"/>
</dbReference>
<keyword evidence="3" id="KW-0378">Hydrolase</keyword>
<keyword evidence="4" id="KW-1185">Reference proteome</keyword>
<name>A0A2P4XV89_9STRA</name>
<evidence type="ECO:0000313" key="4">
    <source>
        <dbReference type="Proteomes" id="UP000237271"/>
    </source>
</evidence>
<feature type="domain" description="Helitron helicase-like" evidence="2">
    <location>
        <begin position="1"/>
        <end position="71"/>
    </location>
</feature>